<protein>
    <submittedName>
        <fullName evidence="1">Protein-export chaperone SecB</fullName>
    </submittedName>
</protein>
<accession>A0AAW5KKW3</accession>
<evidence type="ECO:0000313" key="2">
    <source>
        <dbReference type="Proteomes" id="UP001206236"/>
    </source>
</evidence>
<organism evidence="1 2">
    <name type="scientific">Ruminococcus bicirculans</name>
    <name type="common">ex Wegman et al. 2014</name>
    <dbReference type="NCBI Taxonomy" id="1160721"/>
    <lineage>
        <taxon>Bacteria</taxon>
        <taxon>Bacillati</taxon>
        <taxon>Bacillota</taxon>
        <taxon>Clostridia</taxon>
        <taxon>Eubacteriales</taxon>
        <taxon>Oscillospiraceae</taxon>
        <taxon>Ruminococcus</taxon>
    </lineage>
</organism>
<name>A0AAW5KKW3_9FIRM</name>
<dbReference type="RefSeq" id="WP_256322532.1">
    <property type="nucleotide sequence ID" value="NZ_JANGCN010000042.1"/>
</dbReference>
<dbReference type="InterPro" id="IPR035958">
    <property type="entry name" value="SecB-like_sf"/>
</dbReference>
<dbReference type="Proteomes" id="UP001206236">
    <property type="component" value="Unassembled WGS sequence"/>
</dbReference>
<gene>
    <name evidence="1" type="ORF">NE632_12965</name>
</gene>
<dbReference type="EMBL" id="JANGCN010000042">
    <property type="protein sequence ID" value="MCQ5154204.1"/>
    <property type="molecule type" value="Genomic_DNA"/>
</dbReference>
<sequence>MKLKESTTSILKLNGIHFNELSFKRRDSTDSVIDDCELTRKIVDIDVDNFTVELNFKLSTSIFEMSISLEGKFNIVCEDALMKERLKKNNTISILFPYIRSEVTLLTSQPEMTPVIIPPININKLIDESTTKTADKE</sequence>
<comment type="caution">
    <text evidence="1">The sequence shown here is derived from an EMBL/GenBank/DDBJ whole genome shotgun (WGS) entry which is preliminary data.</text>
</comment>
<proteinExistence type="predicted"/>
<evidence type="ECO:0000313" key="1">
    <source>
        <dbReference type="EMBL" id="MCQ5154204.1"/>
    </source>
</evidence>
<dbReference type="SUPFAM" id="SSF54611">
    <property type="entry name" value="SecB-like"/>
    <property type="match status" value="1"/>
</dbReference>
<dbReference type="Gene3D" id="3.10.420.10">
    <property type="entry name" value="SecB-like"/>
    <property type="match status" value="1"/>
</dbReference>
<dbReference type="AlphaFoldDB" id="A0AAW5KKW3"/>
<reference evidence="1" key="1">
    <citation type="submission" date="2022-06" db="EMBL/GenBank/DDBJ databases">
        <title>Isolation of gut microbiota from human fecal samples.</title>
        <authorList>
            <person name="Pamer E.G."/>
            <person name="Barat B."/>
            <person name="Waligurski E."/>
            <person name="Medina S."/>
            <person name="Paddock L."/>
            <person name="Mostad J."/>
        </authorList>
    </citation>
    <scope>NUCLEOTIDE SEQUENCE</scope>
    <source>
        <strain evidence="1">DFI.5.57</strain>
    </source>
</reference>